<evidence type="ECO:0000313" key="2">
    <source>
        <dbReference type="EMBL" id="MFC4124469.1"/>
    </source>
</evidence>
<keyword evidence="3" id="KW-1185">Reference proteome</keyword>
<accession>A0ABV8L2E4</accession>
<dbReference type="RefSeq" id="WP_378546594.1">
    <property type="nucleotide sequence ID" value="NZ_JBHSBA010000003.1"/>
</dbReference>
<evidence type="ECO:0000313" key="3">
    <source>
        <dbReference type="Proteomes" id="UP001595767"/>
    </source>
</evidence>
<dbReference type="InterPro" id="IPR038332">
    <property type="entry name" value="PPE_sf"/>
</dbReference>
<dbReference type="EMBL" id="JBHSBA010000003">
    <property type="protein sequence ID" value="MFC4124469.1"/>
    <property type="molecule type" value="Genomic_DNA"/>
</dbReference>
<evidence type="ECO:0000256" key="1">
    <source>
        <dbReference type="SAM" id="MobiDB-lite"/>
    </source>
</evidence>
<proteinExistence type="predicted"/>
<feature type="compositionally biased region" description="Low complexity" evidence="1">
    <location>
        <begin position="370"/>
        <end position="379"/>
    </location>
</feature>
<gene>
    <name evidence="2" type="ORF">ACFOW8_05965</name>
</gene>
<feature type="compositionally biased region" description="Low complexity" evidence="1">
    <location>
        <begin position="243"/>
        <end position="253"/>
    </location>
</feature>
<organism evidence="2 3">
    <name type="scientific">Nocardia rhizosphaerae</name>
    <dbReference type="NCBI Taxonomy" id="1691571"/>
    <lineage>
        <taxon>Bacteria</taxon>
        <taxon>Bacillati</taxon>
        <taxon>Actinomycetota</taxon>
        <taxon>Actinomycetes</taxon>
        <taxon>Mycobacteriales</taxon>
        <taxon>Nocardiaceae</taxon>
        <taxon>Nocardia</taxon>
    </lineage>
</organism>
<feature type="compositionally biased region" description="Low complexity" evidence="1">
    <location>
        <begin position="388"/>
        <end position="415"/>
    </location>
</feature>
<protein>
    <recommendedName>
        <fullName evidence="4">PPE family protein</fullName>
    </recommendedName>
</protein>
<comment type="caution">
    <text evidence="2">The sequence shown here is derived from an EMBL/GenBank/DDBJ whole genome shotgun (WGS) entry which is preliminary data.</text>
</comment>
<name>A0ABV8L2E4_9NOCA</name>
<feature type="compositionally biased region" description="Basic and acidic residues" evidence="1">
    <location>
        <begin position="423"/>
        <end position="439"/>
    </location>
</feature>
<evidence type="ECO:0008006" key="4">
    <source>
        <dbReference type="Google" id="ProtNLM"/>
    </source>
</evidence>
<dbReference type="Gene3D" id="1.20.1260.20">
    <property type="entry name" value="PPE superfamily"/>
    <property type="match status" value="1"/>
</dbReference>
<dbReference type="SUPFAM" id="SSF140459">
    <property type="entry name" value="PE/PPE dimer-like"/>
    <property type="match status" value="1"/>
</dbReference>
<feature type="compositionally biased region" description="Low complexity" evidence="1">
    <location>
        <begin position="269"/>
        <end position="343"/>
    </location>
</feature>
<feature type="region of interest" description="Disordered" evidence="1">
    <location>
        <begin position="240"/>
        <end position="453"/>
    </location>
</feature>
<dbReference type="Proteomes" id="UP001595767">
    <property type="component" value="Unassembled WGS sequence"/>
</dbReference>
<reference evidence="3" key="1">
    <citation type="journal article" date="2019" name="Int. J. Syst. Evol. Microbiol.">
        <title>The Global Catalogue of Microorganisms (GCM) 10K type strain sequencing project: providing services to taxonomists for standard genome sequencing and annotation.</title>
        <authorList>
            <consortium name="The Broad Institute Genomics Platform"/>
            <consortium name="The Broad Institute Genome Sequencing Center for Infectious Disease"/>
            <person name="Wu L."/>
            <person name="Ma J."/>
        </authorList>
    </citation>
    <scope>NUCLEOTIDE SEQUENCE [LARGE SCALE GENOMIC DNA]</scope>
    <source>
        <strain evidence="3">CGMCC 4.7204</strain>
    </source>
</reference>
<feature type="compositionally biased region" description="Gly residues" evidence="1">
    <location>
        <begin position="344"/>
        <end position="369"/>
    </location>
</feature>
<sequence>MTFSDFMTALGNAAYTASSPSRIGDRVASLFDSDIAPTESELTAQADGNRERADLYAANSTLSAGFRGEYAPQVLGPVMESFHDMSHSRIMQFVDSIDVGQMSTSIDGWNQLADDTTTKATAFHDSIQREMERGWAGSAATQALANTRQYLADIHRVDQAARLIANKMAEARSGFQQVKYSVPHESESQTGSKMGLVVSYLMPGTPVLMDSAATARAEAAQAAAREVMNTVYKPVAVQSDTQVPKVPAPAKAPSGQPTDDGTQRRSTDNGSTTDGSVNGTTNGTTPGDPNATTPSEQATTTPGDDTGTDGDTTSSSATPSTTPETTTPSTDDTTAASTTAPGGTAPGGTTPGSGPGGTSTGGPGGGGPSGPSAPGAGQALPGGGTQNPRAGTTTTAGTAAGRTGMPGMMGAPGARAGKDDEDEHKAPDYLRGVHEELLGPDRPQVPPVIGGDA</sequence>